<dbReference type="EMBL" id="KB553126">
    <property type="protein sequence ID" value="EMP29908.1"/>
    <property type="molecule type" value="Genomic_DNA"/>
</dbReference>
<proteinExistence type="predicted"/>
<evidence type="ECO:0000313" key="2">
    <source>
        <dbReference type="Proteomes" id="UP000031443"/>
    </source>
</evidence>
<dbReference type="Proteomes" id="UP000031443">
    <property type="component" value="Unassembled WGS sequence"/>
</dbReference>
<reference evidence="2" key="1">
    <citation type="journal article" date="2013" name="Nat. Genet.">
        <title>The draft genomes of soft-shell turtle and green sea turtle yield insights into the development and evolution of the turtle-specific body plan.</title>
        <authorList>
            <person name="Wang Z."/>
            <person name="Pascual-Anaya J."/>
            <person name="Zadissa A."/>
            <person name="Li W."/>
            <person name="Niimura Y."/>
            <person name="Huang Z."/>
            <person name="Li C."/>
            <person name="White S."/>
            <person name="Xiong Z."/>
            <person name="Fang D."/>
            <person name="Wang B."/>
            <person name="Ming Y."/>
            <person name="Chen Y."/>
            <person name="Zheng Y."/>
            <person name="Kuraku S."/>
            <person name="Pignatelli M."/>
            <person name="Herrero J."/>
            <person name="Beal K."/>
            <person name="Nozawa M."/>
            <person name="Li Q."/>
            <person name="Wang J."/>
            <person name="Zhang H."/>
            <person name="Yu L."/>
            <person name="Shigenobu S."/>
            <person name="Wang J."/>
            <person name="Liu J."/>
            <person name="Flicek P."/>
            <person name="Searle S."/>
            <person name="Wang J."/>
            <person name="Kuratani S."/>
            <person name="Yin Y."/>
            <person name="Aken B."/>
            <person name="Zhang G."/>
            <person name="Irie N."/>
        </authorList>
    </citation>
    <scope>NUCLEOTIDE SEQUENCE [LARGE SCALE GENOMIC DNA]</scope>
</reference>
<sequence length="214" mass="24361">MTKSYSRAFISTVEIPLWRDKRKPKQFRAVNGLDCLGGGKTKEKRKVLKNFSSRDLPIRKLLEALNQIKKQTILESQFQAAAKKVEATLRPEEAVAFLNCAFILLISEETSIIMKTYYGQIVSMLGFKQFHTLTRFLSSSLMWPIDSPSRIWITEEITAEKHNSCFPTRSNRKVKWKQCRKAGSPVFSLAPVLMQSSNLLLISGKRSKGRGFGL</sequence>
<protein>
    <submittedName>
        <fullName evidence="1">Uncharacterized protein</fullName>
    </submittedName>
</protein>
<gene>
    <name evidence="1" type="ORF">UY3_12963</name>
</gene>
<organism evidence="1 2">
    <name type="scientific">Chelonia mydas</name>
    <name type="common">Green sea-turtle</name>
    <name type="synonym">Chelonia agassizi</name>
    <dbReference type="NCBI Taxonomy" id="8469"/>
    <lineage>
        <taxon>Eukaryota</taxon>
        <taxon>Metazoa</taxon>
        <taxon>Chordata</taxon>
        <taxon>Craniata</taxon>
        <taxon>Vertebrata</taxon>
        <taxon>Euteleostomi</taxon>
        <taxon>Archelosauria</taxon>
        <taxon>Testudinata</taxon>
        <taxon>Testudines</taxon>
        <taxon>Cryptodira</taxon>
        <taxon>Durocryptodira</taxon>
        <taxon>Americhelydia</taxon>
        <taxon>Chelonioidea</taxon>
        <taxon>Cheloniidae</taxon>
        <taxon>Chelonia</taxon>
    </lineage>
</organism>
<keyword evidence="2" id="KW-1185">Reference proteome</keyword>
<name>M7BCP2_CHEMY</name>
<evidence type="ECO:0000313" key="1">
    <source>
        <dbReference type="EMBL" id="EMP29908.1"/>
    </source>
</evidence>
<accession>M7BCP2</accession>
<dbReference type="AlphaFoldDB" id="M7BCP2"/>